<proteinExistence type="predicted"/>
<accession>A0ABU1A7R9</accession>
<comment type="caution">
    <text evidence="1">The sequence shown here is derived from an EMBL/GenBank/DDBJ whole genome shotgun (WGS) entry which is preliminary data.</text>
</comment>
<dbReference type="RefSeq" id="WP_308702312.1">
    <property type="nucleotide sequence ID" value="NZ_AP027463.1"/>
</dbReference>
<reference evidence="1 2" key="1">
    <citation type="journal article" date="2023" name="Int. J. Syst. Evol. Microbiol.">
        <title>Lactiplantibacillus brownii sp. nov., a novel psychrotolerant species isolated from sauerkraut.</title>
        <authorList>
            <person name="Heng Y.C."/>
            <person name="Silvaraju S."/>
            <person name="Lee J.K.Y."/>
            <person name="Kittelmann S."/>
        </authorList>
    </citation>
    <scope>NUCLEOTIDE SEQUENCE [LARGE SCALE GENOMIC DNA]</scope>
    <source>
        <strain evidence="1 2">WILCCON 0030</strain>
    </source>
</reference>
<dbReference type="EMBL" id="JAVCWF010000001">
    <property type="protein sequence ID" value="MDQ7936483.1"/>
    <property type="molecule type" value="Genomic_DNA"/>
</dbReference>
<dbReference type="Proteomes" id="UP001227831">
    <property type="component" value="Unassembled WGS sequence"/>
</dbReference>
<evidence type="ECO:0000313" key="2">
    <source>
        <dbReference type="Proteomes" id="UP001227831"/>
    </source>
</evidence>
<evidence type="ECO:0000313" key="1">
    <source>
        <dbReference type="EMBL" id="MDQ7936483.1"/>
    </source>
</evidence>
<sequence>MKTKKGDKVVNLEWFAAECRAGQWFDDHDFKCEQAKIGNKGWDLLVNDSITVNVKYASGQKNNHDNLEFFFHYLHQICNTDYFLIVFAHNFDSNKMERYLIPVGQVADTTVLHFNRYDIPDWLKRFKLTKQECLLLFDIKPTGLSL</sequence>
<organism evidence="1 2">
    <name type="scientific">Lactiplantibacillus brownii</name>
    <dbReference type="NCBI Taxonomy" id="3069269"/>
    <lineage>
        <taxon>Bacteria</taxon>
        <taxon>Bacillati</taxon>
        <taxon>Bacillota</taxon>
        <taxon>Bacilli</taxon>
        <taxon>Lactobacillales</taxon>
        <taxon>Lactobacillaceae</taxon>
        <taxon>Lactiplantibacillus</taxon>
    </lineage>
</organism>
<keyword evidence="2" id="KW-1185">Reference proteome</keyword>
<gene>
    <name evidence="1" type="ORF">RA086_02335</name>
</gene>
<protein>
    <submittedName>
        <fullName evidence="1">Uncharacterized protein</fullName>
    </submittedName>
</protein>
<name>A0ABU1A7R9_9LACO</name>